<feature type="transmembrane region" description="Helical" evidence="7">
    <location>
        <begin position="6"/>
        <end position="27"/>
    </location>
</feature>
<dbReference type="GO" id="GO:0006465">
    <property type="term" value="P:signal peptide processing"/>
    <property type="evidence" value="ECO:0007669"/>
    <property type="project" value="TreeGrafter"/>
</dbReference>
<evidence type="ECO:0000256" key="4">
    <source>
        <dbReference type="ARBA" id="ARBA00022692"/>
    </source>
</evidence>
<dbReference type="EMBL" id="MHVL01000043">
    <property type="protein sequence ID" value="OHA92623.1"/>
    <property type="molecule type" value="Genomic_DNA"/>
</dbReference>
<proteinExistence type="inferred from homology"/>
<evidence type="ECO:0000256" key="3">
    <source>
        <dbReference type="ARBA" id="ARBA00022475"/>
    </source>
</evidence>
<feature type="transmembrane region" description="Helical" evidence="7">
    <location>
        <begin position="78"/>
        <end position="96"/>
    </location>
</feature>
<sequence length="282" mass="31959">MYITSLIFIFILGAIVGSFVNVVSLRYNTGRSFILGRSHCFVCNTSLRWYEMVPLFSFFFLGGKCDTCKSRISFQYPIVEFLTGLIFALIAMRQFYLWPIYSGFQYGLLYSVLFFLYYAFVFSLLLVIVIYDIRHKIIPNVLVYLFIGLSIIKLGLFFYFKNFSLTPTLMFDLISPLLLFVPFALLWLISRGKWIGFGDAKLVFGIGALLGFVFGIGAVILSFWLGAIWGLCLLARSKLFPKTGSIGLKYQVPFAPFLIAATAIVFFTRIDVLGLGQLLGLL</sequence>
<dbReference type="PANTHER" id="PTHR30487:SF0">
    <property type="entry name" value="PREPILIN LEADER PEPTIDASE_N-METHYLTRANSFERASE-RELATED"/>
    <property type="match status" value="1"/>
</dbReference>
<dbReference type="InterPro" id="IPR000045">
    <property type="entry name" value="Prepilin_IV_endopep_pep"/>
</dbReference>
<feature type="transmembrane region" description="Helical" evidence="7">
    <location>
        <begin position="108"/>
        <end position="129"/>
    </location>
</feature>
<feature type="transmembrane region" description="Helical" evidence="7">
    <location>
        <begin position="141"/>
        <end position="161"/>
    </location>
</feature>
<dbReference type="InterPro" id="IPR050882">
    <property type="entry name" value="Prepilin_peptidase/N-MTase"/>
</dbReference>
<feature type="transmembrane region" description="Helical" evidence="7">
    <location>
        <begin position="173"/>
        <end position="190"/>
    </location>
</feature>
<evidence type="ECO:0000256" key="1">
    <source>
        <dbReference type="ARBA" id="ARBA00004651"/>
    </source>
</evidence>
<keyword evidence="3" id="KW-1003">Cell membrane</keyword>
<feature type="transmembrane region" description="Helical" evidence="7">
    <location>
        <begin position="250"/>
        <end position="268"/>
    </location>
</feature>
<evidence type="ECO:0000313" key="10">
    <source>
        <dbReference type="EMBL" id="OHA92623.1"/>
    </source>
</evidence>
<evidence type="ECO:0000259" key="8">
    <source>
        <dbReference type="Pfam" id="PF01478"/>
    </source>
</evidence>
<comment type="subcellular location">
    <subcellularLocation>
        <location evidence="1">Cell membrane</location>
        <topology evidence="1">Multi-pass membrane protein</topology>
    </subcellularLocation>
</comment>
<name>A0A1G2T5T4_9BACT</name>
<dbReference type="Gene3D" id="1.20.120.1220">
    <property type="match status" value="1"/>
</dbReference>
<comment type="caution">
    <text evidence="10">The sequence shown here is derived from an EMBL/GenBank/DDBJ whole genome shotgun (WGS) entry which is preliminary data.</text>
</comment>
<dbReference type="Pfam" id="PF01478">
    <property type="entry name" value="Peptidase_A24"/>
    <property type="match status" value="1"/>
</dbReference>
<evidence type="ECO:0000259" key="9">
    <source>
        <dbReference type="Pfam" id="PF06750"/>
    </source>
</evidence>
<keyword evidence="4 7" id="KW-0812">Transmembrane</keyword>
<feature type="domain" description="Prepilin peptidase A24 N-terminal" evidence="9">
    <location>
        <begin position="11"/>
        <end position="93"/>
    </location>
</feature>
<feature type="transmembrane region" description="Helical" evidence="7">
    <location>
        <begin position="202"/>
        <end position="230"/>
    </location>
</feature>
<dbReference type="GO" id="GO:0005886">
    <property type="term" value="C:plasma membrane"/>
    <property type="evidence" value="ECO:0007669"/>
    <property type="project" value="UniProtKB-SubCell"/>
</dbReference>
<evidence type="ECO:0000256" key="7">
    <source>
        <dbReference type="SAM" id="Phobius"/>
    </source>
</evidence>
<feature type="domain" description="Prepilin type IV endopeptidase peptidase" evidence="8">
    <location>
        <begin position="120"/>
        <end position="231"/>
    </location>
</feature>
<keyword evidence="5 7" id="KW-1133">Transmembrane helix</keyword>
<dbReference type="AlphaFoldDB" id="A0A1G2T5T4"/>
<evidence type="ECO:0000313" key="11">
    <source>
        <dbReference type="Proteomes" id="UP000179264"/>
    </source>
</evidence>
<dbReference type="InterPro" id="IPR010627">
    <property type="entry name" value="Prepilin_pept_A24_N"/>
</dbReference>
<gene>
    <name evidence="10" type="ORF">A2W58_00505</name>
</gene>
<keyword evidence="6 7" id="KW-0472">Membrane</keyword>
<accession>A0A1G2T5T4</accession>
<evidence type="ECO:0000256" key="2">
    <source>
        <dbReference type="ARBA" id="ARBA00005801"/>
    </source>
</evidence>
<dbReference type="Pfam" id="PF06750">
    <property type="entry name" value="A24_N_bact"/>
    <property type="match status" value="1"/>
</dbReference>
<comment type="similarity">
    <text evidence="2">Belongs to the peptidase A24 family.</text>
</comment>
<organism evidence="10 11">
    <name type="scientific">Candidatus Zambryskibacteria bacterium RIFCSPHIGHO2_02_38_10.5</name>
    <dbReference type="NCBI Taxonomy" id="1802742"/>
    <lineage>
        <taxon>Bacteria</taxon>
        <taxon>Candidatus Zambryskiibacteriota</taxon>
    </lineage>
</organism>
<dbReference type="GO" id="GO:0004190">
    <property type="term" value="F:aspartic-type endopeptidase activity"/>
    <property type="evidence" value="ECO:0007669"/>
    <property type="project" value="InterPro"/>
</dbReference>
<evidence type="ECO:0008006" key="12">
    <source>
        <dbReference type="Google" id="ProtNLM"/>
    </source>
</evidence>
<protein>
    <recommendedName>
        <fullName evidence="12">Peptidase A24A N-terminal domain-containing protein</fullName>
    </recommendedName>
</protein>
<evidence type="ECO:0000256" key="5">
    <source>
        <dbReference type="ARBA" id="ARBA00022989"/>
    </source>
</evidence>
<dbReference type="Proteomes" id="UP000179264">
    <property type="component" value="Unassembled WGS sequence"/>
</dbReference>
<reference evidence="10 11" key="1">
    <citation type="journal article" date="2016" name="Nat. Commun.">
        <title>Thousands of microbial genomes shed light on interconnected biogeochemical processes in an aquifer system.</title>
        <authorList>
            <person name="Anantharaman K."/>
            <person name="Brown C.T."/>
            <person name="Hug L.A."/>
            <person name="Sharon I."/>
            <person name="Castelle C.J."/>
            <person name="Probst A.J."/>
            <person name="Thomas B.C."/>
            <person name="Singh A."/>
            <person name="Wilkins M.J."/>
            <person name="Karaoz U."/>
            <person name="Brodie E.L."/>
            <person name="Williams K.H."/>
            <person name="Hubbard S.S."/>
            <person name="Banfield J.F."/>
        </authorList>
    </citation>
    <scope>NUCLEOTIDE SEQUENCE [LARGE SCALE GENOMIC DNA]</scope>
</reference>
<dbReference type="PANTHER" id="PTHR30487">
    <property type="entry name" value="TYPE 4 PREPILIN-LIKE PROTEINS LEADER PEPTIDE-PROCESSING ENZYME"/>
    <property type="match status" value="1"/>
</dbReference>
<evidence type="ECO:0000256" key="6">
    <source>
        <dbReference type="ARBA" id="ARBA00023136"/>
    </source>
</evidence>